<dbReference type="PATRIC" id="fig|106634.4.peg.613"/>
<dbReference type="AlphaFoldDB" id="A0A0G3FZM7"/>
<protein>
    <recommendedName>
        <fullName evidence="6 11">Glycogen synthase</fullName>
        <ecNumber evidence="5 11">2.4.1.21</ecNumber>
    </recommendedName>
    <alternativeName>
        <fullName evidence="10 11">Starch [bacterial glycogen] synthase</fullName>
    </alternativeName>
</protein>
<evidence type="ECO:0000256" key="9">
    <source>
        <dbReference type="ARBA" id="ARBA00023056"/>
    </source>
</evidence>
<accession>A0A0G3FZM7</accession>
<evidence type="ECO:0000256" key="5">
    <source>
        <dbReference type="ARBA" id="ARBA00012588"/>
    </source>
</evidence>
<evidence type="ECO:0000256" key="2">
    <source>
        <dbReference type="ARBA" id="ARBA00002764"/>
    </source>
</evidence>
<dbReference type="KEGG" id="tvr:TVD_03005"/>
<dbReference type="NCBIfam" id="NF001899">
    <property type="entry name" value="PRK00654.1-2"/>
    <property type="match status" value="1"/>
</dbReference>
<evidence type="ECO:0000256" key="1">
    <source>
        <dbReference type="ARBA" id="ARBA00001478"/>
    </source>
</evidence>
<dbReference type="InterPro" id="IPR001296">
    <property type="entry name" value="Glyco_trans_1"/>
</dbReference>
<keyword evidence="13" id="KW-1185">Reference proteome</keyword>
<reference evidence="12 13" key="1">
    <citation type="submission" date="2015-04" db="EMBL/GenBank/DDBJ databases">
        <title>Complete Sequence for the Genome of the Thioalkalivibrio versutus D301.</title>
        <authorList>
            <person name="Mu T."/>
            <person name="Zhou J."/>
            <person name="Xu X."/>
        </authorList>
    </citation>
    <scope>NUCLEOTIDE SEQUENCE [LARGE SCALE GENOMIC DNA]</scope>
    <source>
        <strain evidence="12 13">D301</strain>
    </source>
</reference>
<dbReference type="GO" id="GO:0004373">
    <property type="term" value="F:alpha-1,4-glucan glucosyltransferase (UDP-glucose donor) activity"/>
    <property type="evidence" value="ECO:0007669"/>
    <property type="project" value="InterPro"/>
</dbReference>
<evidence type="ECO:0000256" key="7">
    <source>
        <dbReference type="ARBA" id="ARBA00022676"/>
    </source>
</evidence>
<dbReference type="PANTHER" id="PTHR45825:SF11">
    <property type="entry name" value="ALPHA AMYLASE DOMAIN-CONTAINING PROTEIN"/>
    <property type="match status" value="1"/>
</dbReference>
<gene>
    <name evidence="11" type="primary">glgA</name>
    <name evidence="12" type="ORF">TVD_03005</name>
</gene>
<dbReference type="InterPro" id="IPR013534">
    <property type="entry name" value="Starch_synth_cat_dom"/>
</dbReference>
<evidence type="ECO:0000313" key="13">
    <source>
        <dbReference type="Proteomes" id="UP000064201"/>
    </source>
</evidence>
<comment type="pathway">
    <text evidence="3 11">Glycan biosynthesis; glycogen biosynthesis.</text>
</comment>
<dbReference type="InterPro" id="IPR011835">
    <property type="entry name" value="GS/SS"/>
</dbReference>
<dbReference type="PANTHER" id="PTHR45825">
    <property type="entry name" value="GRANULE-BOUND STARCH SYNTHASE 1, CHLOROPLASTIC/AMYLOPLASTIC"/>
    <property type="match status" value="1"/>
</dbReference>
<proteinExistence type="inferred from homology"/>
<dbReference type="UniPathway" id="UPA00164"/>
<dbReference type="GO" id="GO:0009011">
    <property type="term" value="F:alpha-1,4-glucan glucosyltransferase (ADP-glucose donor) activity"/>
    <property type="evidence" value="ECO:0007669"/>
    <property type="project" value="UniProtKB-UniRule"/>
</dbReference>
<evidence type="ECO:0000256" key="6">
    <source>
        <dbReference type="ARBA" id="ARBA00019935"/>
    </source>
</evidence>
<comment type="function">
    <text evidence="2 11">Synthesizes alpha-1,4-glucan chains using ADP-glucose.</text>
</comment>
<evidence type="ECO:0000256" key="4">
    <source>
        <dbReference type="ARBA" id="ARBA00010281"/>
    </source>
</evidence>
<dbReference type="Gene3D" id="3.40.50.2000">
    <property type="entry name" value="Glycogen Phosphorylase B"/>
    <property type="match status" value="2"/>
</dbReference>
<dbReference type="EC" id="2.4.1.21" evidence="5 11"/>
<organism evidence="12 13">
    <name type="scientific">Thioalkalivibrio versutus</name>
    <dbReference type="NCBI Taxonomy" id="106634"/>
    <lineage>
        <taxon>Bacteria</taxon>
        <taxon>Pseudomonadati</taxon>
        <taxon>Pseudomonadota</taxon>
        <taxon>Gammaproteobacteria</taxon>
        <taxon>Chromatiales</taxon>
        <taxon>Ectothiorhodospiraceae</taxon>
        <taxon>Thioalkalivibrio</taxon>
    </lineage>
</organism>
<dbReference type="STRING" id="106634.TVD_03005"/>
<dbReference type="NCBIfam" id="TIGR02095">
    <property type="entry name" value="glgA"/>
    <property type="match status" value="1"/>
</dbReference>
<dbReference type="Pfam" id="PF00534">
    <property type="entry name" value="Glycos_transf_1"/>
    <property type="match status" value="1"/>
</dbReference>
<dbReference type="RefSeq" id="WP_018650456.1">
    <property type="nucleotide sequence ID" value="NZ_CP011367.1"/>
</dbReference>
<evidence type="ECO:0000256" key="3">
    <source>
        <dbReference type="ARBA" id="ARBA00004964"/>
    </source>
</evidence>
<dbReference type="Proteomes" id="UP000064201">
    <property type="component" value="Chromosome"/>
</dbReference>
<evidence type="ECO:0000313" key="12">
    <source>
        <dbReference type="EMBL" id="AKJ94403.1"/>
    </source>
</evidence>
<keyword evidence="9 11" id="KW-0320">Glycogen biosynthesis</keyword>
<keyword evidence="8 11" id="KW-0808">Transferase</keyword>
<feature type="binding site" evidence="11">
    <location>
        <position position="15"/>
    </location>
    <ligand>
        <name>ADP-alpha-D-glucose</name>
        <dbReference type="ChEBI" id="CHEBI:57498"/>
    </ligand>
</feature>
<evidence type="ECO:0000256" key="10">
    <source>
        <dbReference type="ARBA" id="ARBA00031722"/>
    </source>
</evidence>
<dbReference type="OrthoDB" id="9808590at2"/>
<sequence>MRILFASSEAYGLVKTGGLADVSASLPAALRRRRQDARLVLPGYPEACRNLVDATPRPGPDGAPWQIIEGRLPGTRLPVYLIDWPEYFQRAGNPYSASNGMDWPDNAQRFAGFARAIVALARDEAGLDWAPELIHLNDWQTGLVPLLLDPERTGVERPRTVFTIHNLAYQGLFPASTVQDLNLPADLWHPEALEFHDQLSFMKAALIFADAITTVSPTYAREIQEPVHGMGLDGVLRARSADLHGILNGVDYSDWDPARDRHIAARYSAEDLAGKAANKAALQTRMGLETNPDIPLLGHVGRMVDQKGVDLLHAACTPLLEAGRIQLALVGSGQKDLEHATGALARAYPGQVGVHIGYDEPLAHQIEAGSDLFLMPSRFEPCGLNQLYSLRYGTPPVVHATGGLADTVVDATPENLEAGTATGFSFTPDSVAALGAALERALALYTARGDGHWEQLMHNGMARDFGWTASADAYLALYREQLPRRSRRAKAASAL</sequence>
<dbReference type="SUPFAM" id="SSF53756">
    <property type="entry name" value="UDP-Glycosyltransferase/glycogen phosphorylase"/>
    <property type="match status" value="1"/>
</dbReference>
<comment type="similarity">
    <text evidence="4 11">Belongs to the glycosyltransferase 1 family. Bacterial/plant glycogen synthase subfamily.</text>
</comment>
<dbReference type="EMBL" id="CP011367">
    <property type="protein sequence ID" value="AKJ94403.1"/>
    <property type="molecule type" value="Genomic_DNA"/>
</dbReference>
<comment type="catalytic activity">
    <reaction evidence="1 11">
        <text>[(1-&gt;4)-alpha-D-glucosyl](n) + ADP-alpha-D-glucose = [(1-&gt;4)-alpha-D-glucosyl](n+1) + ADP + H(+)</text>
        <dbReference type="Rhea" id="RHEA:18189"/>
        <dbReference type="Rhea" id="RHEA-COMP:9584"/>
        <dbReference type="Rhea" id="RHEA-COMP:9587"/>
        <dbReference type="ChEBI" id="CHEBI:15378"/>
        <dbReference type="ChEBI" id="CHEBI:15444"/>
        <dbReference type="ChEBI" id="CHEBI:57498"/>
        <dbReference type="ChEBI" id="CHEBI:456216"/>
        <dbReference type="EC" id="2.4.1.21"/>
    </reaction>
</comment>
<dbReference type="CDD" id="cd03791">
    <property type="entry name" value="GT5_Glycogen_synthase_DULL1-like"/>
    <property type="match status" value="1"/>
</dbReference>
<name>A0A0G3FZM7_9GAMM</name>
<keyword evidence="7 11" id="KW-0328">Glycosyltransferase</keyword>
<evidence type="ECO:0000256" key="11">
    <source>
        <dbReference type="HAMAP-Rule" id="MF_00484"/>
    </source>
</evidence>
<dbReference type="HAMAP" id="MF_00484">
    <property type="entry name" value="Glycogen_synth"/>
    <property type="match status" value="1"/>
</dbReference>
<dbReference type="Pfam" id="PF08323">
    <property type="entry name" value="Glyco_transf_5"/>
    <property type="match status" value="1"/>
</dbReference>
<dbReference type="GO" id="GO:0005978">
    <property type="term" value="P:glycogen biosynthetic process"/>
    <property type="evidence" value="ECO:0007669"/>
    <property type="project" value="UniProtKB-UniRule"/>
</dbReference>
<evidence type="ECO:0000256" key="8">
    <source>
        <dbReference type="ARBA" id="ARBA00022679"/>
    </source>
</evidence>